<comment type="caution">
    <text evidence="2">The sequence shown here is derived from an EMBL/GenBank/DDBJ whole genome shotgun (WGS) entry which is preliminary data.</text>
</comment>
<organism evidence="2 3">
    <name type="scientific">Paenibacillus terricola</name>
    <dbReference type="NCBI Taxonomy" id="2763503"/>
    <lineage>
        <taxon>Bacteria</taxon>
        <taxon>Bacillati</taxon>
        <taxon>Bacillota</taxon>
        <taxon>Bacilli</taxon>
        <taxon>Bacillales</taxon>
        <taxon>Paenibacillaceae</taxon>
        <taxon>Paenibacillus</taxon>
    </lineage>
</organism>
<dbReference type="PANTHER" id="PTHR43798">
    <property type="entry name" value="MONOACYLGLYCEROL LIPASE"/>
    <property type="match status" value="1"/>
</dbReference>
<name>A0ABR8N7Z0_9BACL</name>
<gene>
    <name evidence="2" type="ORF">H8B09_27810</name>
</gene>
<proteinExistence type="predicted"/>
<dbReference type="SUPFAM" id="SSF53474">
    <property type="entry name" value="alpha/beta-Hydrolases"/>
    <property type="match status" value="1"/>
</dbReference>
<dbReference type="GO" id="GO:0016787">
    <property type="term" value="F:hydrolase activity"/>
    <property type="evidence" value="ECO:0007669"/>
    <property type="project" value="UniProtKB-KW"/>
</dbReference>
<dbReference type="EMBL" id="JACXZA010000010">
    <property type="protein sequence ID" value="MBD3922564.1"/>
    <property type="molecule type" value="Genomic_DNA"/>
</dbReference>
<dbReference type="PANTHER" id="PTHR43798:SF20">
    <property type="entry name" value="2-SUCCINYL-6-HYDROXY-2,4-CYCLOHEXADIENE-1-CARBOXYLATE SYNTHASE-RELATED"/>
    <property type="match status" value="1"/>
</dbReference>
<sequence>MNKHSLADRSVVVHNGELTITYVDTMPEGGAKVNVVLLHGYCGSSAYWEQIVPQLSKEGARVIVPDTRGHGKSSAPVSSVYTMEALAQDVLALADALQLEQIALLGHSMGGYTALAFAEQYPSRLRAFGLIHSTGLPDSEAARENRDRTVQKIEEQGIRTFVEGLVPNLFAPNASAELVTRAIDIGYDTSAQGGQASALGMKDRPDRRSVLETSTQPLLLVAGANDGIIPVERTFTTNRAGTSQVLLESAGHMGMLEAPEELTAGILQFLATI</sequence>
<dbReference type="Gene3D" id="3.40.50.1820">
    <property type="entry name" value="alpha/beta hydrolase"/>
    <property type="match status" value="1"/>
</dbReference>
<dbReference type="InterPro" id="IPR000073">
    <property type="entry name" value="AB_hydrolase_1"/>
</dbReference>
<evidence type="ECO:0000313" key="2">
    <source>
        <dbReference type="EMBL" id="MBD3922564.1"/>
    </source>
</evidence>
<dbReference type="Pfam" id="PF00561">
    <property type="entry name" value="Abhydrolase_1"/>
    <property type="match status" value="1"/>
</dbReference>
<dbReference type="InterPro" id="IPR050266">
    <property type="entry name" value="AB_hydrolase_sf"/>
</dbReference>
<dbReference type="PRINTS" id="PR00412">
    <property type="entry name" value="EPOXHYDRLASE"/>
</dbReference>
<feature type="domain" description="AB hydrolase-1" evidence="1">
    <location>
        <begin position="35"/>
        <end position="259"/>
    </location>
</feature>
<dbReference type="PRINTS" id="PR00111">
    <property type="entry name" value="ABHYDROLASE"/>
</dbReference>
<keyword evidence="2" id="KW-0378">Hydrolase</keyword>
<reference evidence="2 3" key="1">
    <citation type="submission" date="2020-09" db="EMBL/GenBank/DDBJ databases">
        <title>Paenibacillus sp. strain PR3 16S rRNA gene Genome sequencing and assembly.</title>
        <authorList>
            <person name="Kim J."/>
        </authorList>
    </citation>
    <scope>NUCLEOTIDE SEQUENCE [LARGE SCALE GENOMIC DNA]</scope>
    <source>
        <strain evidence="2 3">PR3</strain>
    </source>
</reference>
<protein>
    <submittedName>
        <fullName evidence="2">Alpha/beta hydrolase</fullName>
    </submittedName>
</protein>
<evidence type="ECO:0000259" key="1">
    <source>
        <dbReference type="Pfam" id="PF00561"/>
    </source>
</evidence>
<dbReference type="InterPro" id="IPR029058">
    <property type="entry name" value="AB_hydrolase_fold"/>
</dbReference>
<accession>A0ABR8N7Z0</accession>
<keyword evidence="3" id="KW-1185">Reference proteome</keyword>
<dbReference type="InterPro" id="IPR000639">
    <property type="entry name" value="Epox_hydrolase-like"/>
</dbReference>
<dbReference type="RefSeq" id="WP_191206873.1">
    <property type="nucleotide sequence ID" value="NZ_JACXZA010000010.1"/>
</dbReference>
<evidence type="ECO:0000313" key="3">
    <source>
        <dbReference type="Proteomes" id="UP000609346"/>
    </source>
</evidence>
<dbReference type="Proteomes" id="UP000609346">
    <property type="component" value="Unassembled WGS sequence"/>
</dbReference>